<organism evidence="1 2">
    <name type="scientific">Smittium megazygosporum</name>
    <dbReference type="NCBI Taxonomy" id="133381"/>
    <lineage>
        <taxon>Eukaryota</taxon>
        <taxon>Fungi</taxon>
        <taxon>Fungi incertae sedis</taxon>
        <taxon>Zoopagomycota</taxon>
        <taxon>Kickxellomycotina</taxon>
        <taxon>Harpellomycetes</taxon>
        <taxon>Harpellales</taxon>
        <taxon>Legeriomycetaceae</taxon>
        <taxon>Smittium</taxon>
    </lineage>
</organism>
<dbReference type="EMBL" id="MBFS01001716">
    <property type="protein sequence ID" value="PVV00696.1"/>
    <property type="molecule type" value="Genomic_DNA"/>
</dbReference>
<dbReference type="AlphaFoldDB" id="A0A2T9Z7X3"/>
<name>A0A2T9Z7X3_9FUNG</name>
<accession>A0A2T9Z7X3</accession>
<proteinExistence type="predicted"/>
<dbReference type="Proteomes" id="UP000245609">
    <property type="component" value="Unassembled WGS sequence"/>
</dbReference>
<evidence type="ECO:0000313" key="1">
    <source>
        <dbReference type="EMBL" id="PVV00696.1"/>
    </source>
</evidence>
<sequence>KQSVSEYSVKFRGLTIKSGFDQYALIEQYQRGMGLKIISTVKLSTTIIINKESIITTIQFTSQTSQTQLLTR</sequence>
<comment type="caution">
    <text evidence="1">The sequence shown here is derived from an EMBL/GenBank/DDBJ whole genome shotgun (WGS) entry which is preliminary data.</text>
</comment>
<gene>
    <name evidence="1" type="ORF">BB560_004911</name>
</gene>
<reference evidence="1 2" key="1">
    <citation type="journal article" date="2018" name="MBio">
        <title>Comparative Genomics Reveals the Core Gene Toolbox for the Fungus-Insect Symbiosis.</title>
        <authorList>
            <person name="Wang Y."/>
            <person name="Stata M."/>
            <person name="Wang W."/>
            <person name="Stajich J.E."/>
            <person name="White M.M."/>
            <person name="Moncalvo J.M."/>
        </authorList>
    </citation>
    <scope>NUCLEOTIDE SEQUENCE [LARGE SCALE GENOMIC DNA]</scope>
    <source>
        <strain evidence="1 2">SC-DP-2</strain>
    </source>
</reference>
<protein>
    <submittedName>
        <fullName evidence="1">Uncharacterized protein</fullName>
    </submittedName>
</protein>
<keyword evidence="2" id="KW-1185">Reference proteome</keyword>
<feature type="non-terminal residue" evidence="1">
    <location>
        <position position="1"/>
    </location>
</feature>
<evidence type="ECO:0000313" key="2">
    <source>
        <dbReference type="Proteomes" id="UP000245609"/>
    </source>
</evidence>